<evidence type="ECO:0000313" key="3">
    <source>
        <dbReference type="Proteomes" id="UP000248014"/>
    </source>
</evidence>
<dbReference type="InterPro" id="IPR011008">
    <property type="entry name" value="Dimeric_a/b-barrel"/>
</dbReference>
<dbReference type="AlphaFoldDB" id="A0A2V3V8D3"/>
<keyword evidence="2" id="KW-0560">Oxidoreductase</keyword>
<dbReference type="Gene3D" id="3.30.70.100">
    <property type="match status" value="1"/>
</dbReference>
<dbReference type="Pfam" id="PF03992">
    <property type="entry name" value="ABM"/>
    <property type="match status" value="1"/>
</dbReference>
<dbReference type="GO" id="GO:0004497">
    <property type="term" value="F:monooxygenase activity"/>
    <property type="evidence" value="ECO:0007669"/>
    <property type="project" value="UniProtKB-KW"/>
</dbReference>
<feature type="domain" description="ABM" evidence="1">
    <location>
        <begin position="3"/>
        <end position="94"/>
    </location>
</feature>
<dbReference type="PANTHER" id="PTHR33336:SF15">
    <property type="entry name" value="ABM DOMAIN-CONTAINING PROTEIN"/>
    <property type="match status" value="1"/>
</dbReference>
<protein>
    <submittedName>
        <fullName evidence="2">Quinol monooxygenase YgiN</fullName>
    </submittedName>
</protein>
<proteinExistence type="predicted"/>
<dbReference type="InterPro" id="IPR050744">
    <property type="entry name" value="AI-2_Isomerase_LsrG"/>
</dbReference>
<accession>A0A2V3V8D3</accession>
<dbReference type="InterPro" id="IPR007138">
    <property type="entry name" value="ABM_dom"/>
</dbReference>
<keyword evidence="2" id="KW-0503">Monooxygenase</keyword>
<keyword evidence="3" id="KW-1185">Reference proteome</keyword>
<evidence type="ECO:0000259" key="1">
    <source>
        <dbReference type="PROSITE" id="PS51725"/>
    </source>
</evidence>
<sequence>MSIVIAGEVDFPPENRDAALAGAKSLIDMALAEPGCRHYAWSADPHDPGRVHVFEEWDSADELQAHLKGEAYRGMLGHLSQYTILNADTRKYRFDLREPVYGPDGIATARFLSETAA</sequence>
<dbReference type="PANTHER" id="PTHR33336">
    <property type="entry name" value="QUINOL MONOOXYGENASE YGIN-RELATED"/>
    <property type="match status" value="1"/>
</dbReference>
<dbReference type="OrthoDB" id="287932at2"/>
<dbReference type="Proteomes" id="UP000248014">
    <property type="component" value="Unassembled WGS sequence"/>
</dbReference>
<dbReference type="EMBL" id="QJJM01000003">
    <property type="protein sequence ID" value="PXW77937.1"/>
    <property type="molecule type" value="Genomic_DNA"/>
</dbReference>
<dbReference type="PROSITE" id="PS51725">
    <property type="entry name" value="ABM"/>
    <property type="match status" value="1"/>
</dbReference>
<gene>
    <name evidence="2" type="ORF">C7451_10342</name>
</gene>
<reference evidence="2 3" key="1">
    <citation type="submission" date="2018-05" db="EMBL/GenBank/DDBJ databases">
        <title>Genomic Encyclopedia of Type Strains, Phase IV (KMG-IV): sequencing the most valuable type-strain genomes for metagenomic binning, comparative biology and taxonomic classification.</title>
        <authorList>
            <person name="Goeker M."/>
        </authorList>
    </citation>
    <scope>NUCLEOTIDE SEQUENCE [LARGE SCALE GENOMIC DNA]</scope>
    <source>
        <strain evidence="2 3">DSM 3183</strain>
    </source>
</reference>
<dbReference type="RefSeq" id="WP_110297766.1">
    <property type="nucleotide sequence ID" value="NZ_QJJM01000003.1"/>
</dbReference>
<comment type="caution">
    <text evidence="2">The sequence shown here is derived from an EMBL/GenBank/DDBJ whole genome shotgun (WGS) entry which is preliminary data.</text>
</comment>
<name>A0A2V3V8D3_9SPHN</name>
<evidence type="ECO:0000313" key="2">
    <source>
        <dbReference type="EMBL" id="PXW77937.1"/>
    </source>
</evidence>
<dbReference type="SUPFAM" id="SSF54909">
    <property type="entry name" value="Dimeric alpha+beta barrel"/>
    <property type="match status" value="1"/>
</dbReference>
<organism evidence="2 3">
    <name type="scientific">Blastomonas natatoria</name>
    <dbReference type="NCBI Taxonomy" id="34015"/>
    <lineage>
        <taxon>Bacteria</taxon>
        <taxon>Pseudomonadati</taxon>
        <taxon>Pseudomonadota</taxon>
        <taxon>Alphaproteobacteria</taxon>
        <taxon>Sphingomonadales</taxon>
        <taxon>Sphingomonadaceae</taxon>
        <taxon>Blastomonas</taxon>
    </lineage>
</organism>